<feature type="transmembrane region" description="Helical" evidence="2">
    <location>
        <begin position="55"/>
        <end position="74"/>
    </location>
</feature>
<feature type="compositionally biased region" description="Low complexity" evidence="1">
    <location>
        <begin position="283"/>
        <end position="294"/>
    </location>
</feature>
<comment type="caution">
    <text evidence="3">The sequence shown here is derived from an EMBL/GenBank/DDBJ whole genome shotgun (WGS) entry which is preliminary data.</text>
</comment>
<keyword evidence="2" id="KW-1133">Transmembrane helix</keyword>
<feature type="transmembrane region" description="Helical" evidence="2">
    <location>
        <begin position="414"/>
        <end position="434"/>
    </location>
</feature>
<evidence type="ECO:0000256" key="2">
    <source>
        <dbReference type="SAM" id="Phobius"/>
    </source>
</evidence>
<feature type="transmembrane region" description="Helical" evidence="2">
    <location>
        <begin position="376"/>
        <end position="408"/>
    </location>
</feature>
<name>A0A8J6CD21_DIALT</name>
<dbReference type="EMBL" id="JAGTXO010000017">
    <property type="protein sequence ID" value="KAG8463088.1"/>
    <property type="molecule type" value="Genomic_DNA"/>
</dbReference>
<dbReference type="Proteomes" id="UP000751190">
    <property type="component" value="Unassembled WGS sequence"/>
</dbReference>
<keyword evidence="2" id="KW-0472">Membrane</keyword>
<feature type="transmembrane region" description="Helical" evidence="2">
    <location>
        <begin position="83"/>
        <end position="101"/>
    </location>
</feature>
<feature type="compositionally biased region" description="Gly residues" evidence="1">
    <location>
        <begin position="301"/>
        <end position="310"/>
    </location>
</feature>
<reference evidence="3" key="1">
    <citation type="submission" date="2021-05" db="EMBL/GenBank/DDBJ databases">
        <title>The genome of the haptophyte Pavlova lutheri (Diacronema luteri, Pavlovales) - a model for lipid biosynthesis in eukaryotic algae.</title>
        <authorList>
            <person name="Hulatt C.J."/>
            <person name="Posewitz M.C."/>
        </authorList>
    </citation>
    <scope>NUCLEOTIDE SEQUENCE</scope>
    <source>
        <strain evidence="3">NIVA-4/92</strain>
    </source>
</reference>
<dbReference type="OrthoDB" id="10571889at2759"/>
<dbReference type="InterPro" id="IPR052017">
    <property type="entry name" value="TSUP"/>
</dbReference>
<keyword evidence="4" id="KW-1185">Reference proteome</keyword>
<feature type="transmembrane region" description="Helical" evidence="2">
    <location>
        <begin position="113"/>
        <end position="130"/>
    </location>
</feature>
<feature type="transmembrane region" description="Helical" evidence="2">
    <location>
        <begin position="473"/>
        <end position="495"/>
    </location>
</feature>
<protein>
    <submittedName>
        <fullName evidence="3">Uncharacterized protein</fullName>
    </submittedName>
</protein>
<sequence length="496" mass="51274">MYAVGAGAGFGVFASVMAPASFFLGFAVATAGFTCWNLVMPLLFNWLGFALYDALFLSVMMDTASSLVLVLLYLQHGKVDKPFVLHFGGVAAIAGAVSSRLSDSFLESHTHLLRGSVGYVPLFFGLLFAVRAAKEHARVRAIGAAALGAPRADGCADPPPDDAGSSGWSGSDGVELLPDFQTRSHSLPTHARALAPKAAAYGTPSAHALDAPPCPRWLEEQPPRGGASPSRANRPRGWLQPLPPLRLPGRRVHSAGPAQPRTPARVHADGRPVRAEPPPCAAPQPAMRSASDAARAAEEAAGGGGGGGGWSTPLGSPPLTARAFSWARETLSPPRSPPAPSPGRMLLRSQIVHGAPGARAADRAARVRTRRRRMGLTALLLGVLGAVCGIVGSGGGVMYVSVIMLVWGVDDLPLATGTGVALMCFQCAALLANFVDKPQVVRPQMLACLAIVLPCCVTGAALASRALLYMSKVSVNLTVSAVSFALGATITLTSLS</sequence>
<evidence type="ECO:0000313" key="3">
    <source>
        <dbReference type="EMBL" id="KAG8463088.1"/>
    </source>
</evidence>
<dbReference type="PANTHER" id="PTHR30269:SF37">
    <property type="entry name" value="MEMBRANE TRANSPORTER PROTEIN"/>
    <property type="match status" value="1"/>
</dbReference>
<dbReference type="AlphaFoldDB" id="A0A8J6CD21"/>
<feature type="region of interest" description="Disordered" evidence="1">
    <location>
        <begin position="150"/>
        <end position="175"/>
    </location>
</feature>
<feature type="region of interest" description="Disordered" evidence="1">
    <location>
        <begin position="203"/>
        <end position="319"/>
    </location>
</feature>
<organism evidence="3 4">
    <name type="scientific">Diacronema lutheri</name>
    <name type="common">Unicellular marine alga</name>
    <name type="synonym">Monochrysis lutheri</name>
    <dbReference type="NCBI Taxonomy" id="2081491"/>
    <lineage>
        <taxon>Eukaryota</taxon>
        <taxon>Haptista</taxon>
        <taxon>Haptophyta</taxon>
        <taxon>Pavlovophyceae</taxon>
        <taxon>Pavlovales</taxon>
        <taxon>Pavlovaceae</taxon>
        <taxon>Diacronema</taxon>
    </lineage>
</organism>
<feature type="transmembrane region" description="Helical" evidence="2">
    <location>
        <begin position="446"/>
        <end position="467"/>
    </location>
</feature>
<gene>
    <name evidence="3" type="ORF">KFE25_011085</name>
</gene>
<proteinExistence type="predicted"/>
<feature type="compositionally biased region" description="Low complexity" evidence="1">
    <location>
        <begin position="150"/>
        <end position="173"/>
    </location>
</feature>
<dbReference type="PANTHER" id="PTHR30269">
    <property type="entry name" value="TRANSMEMBRANE PROTEIN YFCA"/>
    <property type="match status" value="1"/>
</dbReference>
<evidence type="ECO:0000313" key="4">
    <source>
        <dbReference type="Proteomes" id="UP000751190"/>
    </source>
</evidence>
<evidence type="ECO:0000256" key="1">
    <source>
        <dbReference type="SAM" id="MobiDB-lite"/>
    </source>
</evidence>
<keyword evidence="2" id="KW-0812">Transmembrane</keyword>
<accession>A0A8J6CD21</accession>